<dbReference type="GO" id="GO:0007018">
    <property type="term" value="P:microtubule-based movement"/>
    <property type="evidence" value="ECO:0007669"/>
    <property type="project" value="InterPro"/>
</dbReference>
<dbReference type="InterPro" id="IPR035706">
    <property type="entry name" value="AAA_9"/>
</dbReference>
<dbReference type="Gene3D" id="6.10.140.1060">
    <property type="match status" value="1"/>
</dbReference>
<dbReference type="InterPro" id="IPR043157">
    <property type="entry name" value="Dynein_AAA1S"/>
</dbReference>
<name>A0A9R0EL11_SPOFR</name>
<dbReference type="InterPro" id="IPR042228">
    <property type="entry name" value="Dynein_linker_3"/>
</dbReference>
<evidence type="ECO:0000259" key="23">
    <source>
        <dbReference type="Pfam" id="PF18199"/>
    </source>
</evidence>
<keyword evidence="10" id="KW-0505">Motor protein</keyword>
<dbReference type="InterPro" id="IPR013602">
    <property type="entry name" value="Dynein_heavy_linker"/>
</dbReference>
<feature type="domain" description="Dynein heavy chain AAA lid" evidence="22">
    <location>
        <begin position="3621"/>
        <end position="3758"/>
    </location>
</feature>
<keyword evidence="9" id="KW-0969">Cilium</keyword>
<dbReference type="Pfam" id="PF17857">
    <property type="entry name" value="AAA_lid_1"/>
    <property type="match status" value="1"/>
</dbReference>
<evidence type="ECO:0000259" key="20">
    <source>
        <dbReference type="Pfam" id="PF17852"/>
    </source>
</evidence>
<keyword evidence="5" id="KW-0547">Nucleotide-binding</keyword>
<dbReference type="InterPro" id="IPR024317">
    <property type="entry name" value="Dynein_heavy_chain_D4_dom"/>
</dbReference>
<dbReference type="InterPro" id="IPR041589">
    <property type="entry name" value="DNAH3_AAA_lid_1"/>
</dbReference>
<evidence type="ECO:0000256" key="11">
    <source>
        <dbReference type="ARBA" id="ARBA00023212"/>
    </source>
</evidence>
<dbReference type="FunFam" id="3.40.50.300:FF:001145">
    <property type="entry name" value="Putative dynein heavy chain"/>
    <property type="match status" value="1"/>
</dbReference>
<dbReference type="FunFam" id="1.10.8.720:FF:000007">
    <property type="entry name" value="Dynein axonemal heavy chain 6"/>
    <property type="match status" value="1"/>
</dbReference>
<dbReference type="FunFam" id="3.10.490.20:FF:000005">
    <property type="entry name" value="Dynein axonemal heavy chain 6"/>
    <property type="match status" value="1"/>
</dbReference>
<dbReference type="Pfam" id="PF18198">
    <property type="entry name" value="AAA_lid_11"/>
    <property type="match status" value="1"/>
</dbReference>
<dbReference type="Gene3D" id="3.20.180.20">
    <property type="entry name" value="Dynein heavy chain, N-terminal domain 2"/>
    <property type="match status" value="1"/>
</dbReference>
<dbReference type="InterPro" id="IPR042219">
    <property type="entry name" value="AAA_lid_11_sf"/>
</dbReference>
<dbReference type="GO" id="GO:0005874">
    <property type="term" value="C:microtubule"/>
    <property type="evidence" value="ECO:0007669"/>
    <property type="project" value="UniProtKB-KW"/>
</dbReference>
<feature type="domain" description="Dynein heavy chain AAA module D4" evidence="18">
    <location>
        <begin position="2372"/>
        <end position="2630"/>
    </location>
</feature>
<dbReference type="Gene3D" id="1.10.287.2620">
    <property type="match status" value="1"/>
</dbReference>
<evidence type="ECO:0000256" key="2">
    <source>
        <dbReference type="ARBA" id="ARBA00008887"/>
    </source>
</evidence>
<dbReference type="InterPro" id="IPR004273">
    <property type="entry name" value="Dynein_heavy_D6_P-loop"/>
</dbReference>
<dbReference type="Pfam" id="PF12775">
    <property type="entry name" value="AAA_7"/>
    <property type="match status" value="1"/>
</dbReference>
<dbReference type="Pfam" id="PF12777">
    <property type="entry name" value="MT"/>
    <property type="match status" value="1"/>
</dbReference>
<keyword evidence="11" id="KW-0206">Cytoskeleton</keyword>
<dbReference type="Gene3D" id="1.20.920.30">
    <property type="match status" value="1"/>
</dbReference>
<dbReference type="InterPro" id="IPR035699">
    <property type="entry name" value="AAA_6"/>
</dbReference>
<evidence type="ECO:0000259" key="18">
    <source>
        <dbReference type="Pfam" id="PF12780"/>
    </source>
</evidence>
<dbReference type="InterPro" id="IPR041658">
    <property type="entry name" value="AAA_lid_11"/>
</dbReference>
<dbReference type="Gene3D" id="1.10.8.720">
    <property type="entry name" value="Region D6 of dynein motor"/>
    <property type="match status" value="1"/>
</dbReference>
<feature type="domain" description="Dynein heavy chain coiled coil stalk" evidence="17">
    <location>
        <begin position="2644"/>
        <end position="2973"/>
    </location>
</feature>
<dbReference type="Pfam" id="PF12781">
    <property type="entry name" value="AAA_9"/>
    <property type="match status" value="1"/>
</dbReference>
<dbReference type="Gene3D" id="1.20.1270.280">
    <property type="match status" value="1"/>
</dbReference>
<dbReference type="InterPro" id="IPR024743">
    <property type="entry name" value="Dynein_HC_stalk"/>
</dbReference>
<evidence type="ECO:0000256" key="5">
    <source>
        <dbReference type="ARBA" id="ARBA00022741"/>
    </source>
</evidence>
<dbReference type="Gene3D" id="3.10.490.20">
    <property type="match status" value="1"/>
</dbReference>
<comment type="subcellular location">
    <subcellularLocation>
        <location evidence="1">Cytoplasm</location>
        <location evidence="1">Cytoskeleton</location>
        <location evidence="1">Cilium axoneme</location>
    </subcellularLocation>
</comment>
<dbReference type="GO" id="GO:0051959">
    <property type="term" value="F:dynein light intermediate chain binding"/>
    <property type="evidence" value="ECO:0007669"/>
    <property type="project" value="InterPro"/>
</dbReference>
<dbReference type="GO" id="GO:0005930">
    <property type="term" value="C:axoneme"/>
    <property type="evidence" value="ECO:0007669"/>
    <property type="project" value="UniProtKB-SubCell"/>
</dbReference>
<dbReference type="PANTHER" id="PTHR22878">
    <property type="entry name" value="DYNEIN HEAVY CHAIN 6, AXONEMAL-LIKE-RELATED"/>
    <property type="match status" value="1"/>
</dbReference>
<dbReference type="Gene3D" id="3.40.50.300">
    <property type="entry name" value="P-loop containing nucleotide triphosphate hydrolases"/>
    <property type="match status" value="5"/>
</dbReference>
<dbReference type="Gene3D" id="1.20.140.100">
    <property type="entry name" value="Dynein heavy chain, N-terminal domain 2"/>
    <property type="match status" value="1"/>
</dbReference>
<feature type="domain" description="Dynein heavy chain 3 AAA+ lid" evidence="21">
    <location>
        <begin position="2219"/>
        <end position="2309"/>
    </location>
</feature>
<evidence type="ECO:0000259" key="22">
    <source>
        <dbReference type="Pfam" id="PF18198"/>
    </source>
</evidence>
<evidence type="ECO:0000259" key="15">
    <source>
        <dbReference type="Pfam" id="PF08393"/>
    </source>
</evidence>
<dbReference type="Pfam" id="PF08393">
    <property type="entry name" value="DHC_N2"/>
    <property type="match status" value="1"/>
</dbReference>
<dbReference type="PANTHER" id="PTHR22878:SF68">
    <property type="entry name" value="DYNEIN HEAVY CHAIN 6, AXONEMAL-LIKE"/>
    <property type="match status" value="1"/>
</dbReference>
<feature type="domain" description="Dynein heavy chain hydrolytic ATP-binding dynein motor region" evidence="16">
    <location>
        <begin position="1384"/>
        <end position="1710"/>
    </location>
</feature>
<dbReference type="GeneID" id="118269503"/>
<dbReference type="InterPro" id="IPR041228">
    <property type="entry name" value="Dynein_C"/>
</dbReference>
<proteinExistence type="inferred from homology"/>
<dbReference type="Proteomes" id="UP000829999">
    <property type="component" value="Chromosome 25"/>
</dbReference>
<dbReference type="FunFam" id="1.20.920.30:FF:000002">
    <property type="entry name" value="Dynein axonemal heavy chain 3"/>
    <property type="match status" value="1"/>
</dbReference>
<keyword evidence="24" id="KW-1185">Reference proteome</keyword>
<dbReference type="SUPFAM" id="SSF52540">
    <property type="entry name" value="P-loop containing nucleoside triphosphate hydrolases"/>
    <property type="match status" value="4"/>
</dbReference>
<dbReference type="InterPro" id="IPR027417">
    <property type="entry name" value="P-loop_NTPase"/>
</dbReference>
<evidence type="ECO:0000313" key="24">
    <source>
        <dbReference type="Proteomes" id="UP000829999"/>
    </source>
</evidence>
<dbReference type="GO" id="GO:0008569">
    <property type="term" value="F:minus-end-directed microtubule motor activity"/>
    <property type="evidence" value="ECO:0007669"/>
    <property type="project" value="InterPro"/>
</dbReference>
<evidence type="ECO:0000313" key="25">
    <source>
        <dbReference type="RefSeq" id="XP_035440567.2"/>
    </source>
</evidence>
<dbReference type="InterPro" id="IPR043160">
    <property type="entry name" value="Dynein_C_barrel"/>
</dbReference>
<dbReference type="Pfam" id="PF03028">
    <property type="entry name" value="Dynein_heavy"/>
    <property type="match status" value="1"/>
</dbReference>
<dbReference type="FunFam" id="1.20.140.100:FF:000004">
    <property type="entry name" value="Dynein axonemal heavy chain 6"/>
    <property type="match status" value="1"/>
</dbReference>
<dbReference type="GO" id="GO:0005524">
    <property type="term" value="F:ATP binding"/>
    <property type="evidence" value="ECO:0007669"/>
    <property type="project" value="UniProtKB-KW"/>
</dbReference>
<dbReference type="InterPro" id="IPR041466">
    <property type="entry name" value="Dynein_AAA5_ext"/>
</dbReference>
<dbReference type="FunFam" id="3.20.180.20:FF:000004">
    <property type="entry name" value="Dynein axonemal heavy chain 6"/>
    <property type="match status" value="1"/>
</dbReference>
<evidence type="ECO:0000256" key="13">
    <source>
        <dbReference type="SAM" id="Coils"/>
    </source>
</evidence>
<protein>
    <submittedName>
        <fullName evidence="25">Dynein axonemal heavy chain 6</fullName>
    </submittedName>
</protein>
<feature type="domain" description="Dynein heavy chain C-terminal" evidence="23">
    <location>
        <begin position="3765"/>
        <end position="4090"/>
    </location>
</feature>
<dbReference type="GO" id="GO:0030286">
    <property type="term" value="C:dynein complex"/>
    <property type="evidence" value="ECO:0007669"/>
    <property type="project" value="UniProtKB-KW"/>
</dbReference>
<evidence type="ECO:0000256" key="9">
    <source>
        <dbReference type="ARBA" id="ARBA00023069"/>
    </source>
</evidence>
<dbReference type="FunFam" id="1.20.920.20:FF:000001">
    <property type="entry name" value="dynein heavy chain 2, axonemal"/>
    <property type="match status" value="1"/>
</dbReference>
<dbReference type="CDD" id="cd00009">
    <property type="entry name" value="AAA"/>
    <property type="match status" value="1"/>
</dbReference>
<keyword evidence="3" id="KW-0963">Cytoplasm</keyword>
<dbReference type="Gene3D" id="1.20.58.1120">
    <property type="match status" value="1"/>
</dbReference>
<dbReference type="FunFam" id="1.10.8.710:FF:000004">
    <property type="entry name" value="Dynein axonemal heavy chain 6"/>
    <property type="match status" value="1"/>
</dbReference>
<dbReference type="OrthoDB" id="5593012at2759"/>
<evidence type="ECO:0000259" key="17">
    <source>
        <dbReference type="Pfam" id="PF12777"/>
    </source>
</evidence>
<feature type="domain" description="Dynein heavy chain AAA 5 extension" evidence="20">
    <location>
        <begin position="1883"/>
        <end position="2002"/>
    </location>
</feature>
<feature type="domain" description="Dynein heavy chain linker" evidence="15">
    <location>
        <begin position="808"/>
        <end position="1248"/>
    </location>
</feature>
<dbReference type="Gene3D" id="1.20.920.20">
    <property type="match status" value="1"/>
</dbReference>
<keyword evidence="7" id="KW-0243">Dynein</keyword>
<dbReference type="Pfam" id="PF12780">
    <property type="entry name" value="AAA_8"/>
    <property type="match status" value="1"/>
</dbReference>
<feature type="coiled-coil region" evidence="13">
    <location>
        <begin position="2865"/>
        <end position="2913"/>
    </location>
</feature>
<evidence type="ECO:0000256" key="8">
    <source>
        <dbReference type="ARBA" id="ARBA00023054"/>
    </source>
</evidence>
<sequence length="4094" mass="467244">MPLSFNSEKRLTRRTISTTLPAIEILQRNIKPVPTYYSKKIREVPFHIPHKKLLEKIEYVRKEPEPLTGFAAAQENRIKKERKPNLEPLKLTIEETEASSGAGGSGTKKKKKFMIQDSITSMDDKEYQTTDPLKVKPPVASQTDVINHVRSNPSCGFLYMIYAVDPQNVYFTPYYLQVVTYENIDKRNYFTISPCGVTHYSNEMVFTKLPAWEQEYTIFVKLTDIKFFKLYRYWKAFYVWKKSIMFRKYTKIRNKLAKNLFILTPVLGKALLSIQAMCCEMYLTTFADLSRDMDTAFFYFIEDQMKQIEYVRDRLVEYRTVVLDVITQSCHTALYQQGFVYDDRNIPPFQIIRGKPTGGMSYTEKANKRKYCERLACFIKLTDYMTNYMLYRLTKRSNTMMAHMLRTHVNFTPPKALLEGNDVEEVLEVIPRVTETCKWALFQVDAYILPSGEMELNPSEKVISTYIEKITGYWEEYVRTFHNFLNDETLQIFVQPTIMGKLVDWSAGVSPNLYFLMNQDKTMLDDIAFIPYSITHAYEAVWTFLKRYQTFRDDYRESCAMDLNIIKEERDVQKFKIMCDRFVHQMETVESVLCYHPLGLLFLCLSPFQELFRPQPRKLFDVVANVTPEIGHACIEEIIQGIENINDDIVKEPETAAELVAFNFMMDGLEARVAFLEERLEYLRELYDLMGEFNIPISPDDMTEYLGLSVALGTLRTNVDARLETRSKLAGLFASRIGKDIMELMLDVNKLREEVAQTWLYDDKSDMEKVMETLQELQEKLNACSAREKQIREWQKIFKIPPARLEQLDEAINDVKLRQLLWKSSKEWIDMYKNWCEAPFNTLDVDEIQATTINFAKIFNQLDKGVPPNKIVPKCKATIDIIKEKLPVMSYLRNPALKPRHWVKIEDILHTRFTPDTVLTLQVFEELHAFQHADELMEVAGQASSEAGLEALLKKVEEMWASLEFPVVLHKDAKDVYVLGGLEEIQTCVDESNIHISTILSSRNCGPIKSRVEEWDKNLELFSKTLEEWFNCQQTWMYLEVIFSAPDIQRQLPNETRLFTIVDKSWKDIMRKLAKVPLAMPAATQPKLYEEFVRNNEMLDQIMKCLEAYLETKRVAFPRFFFLSNDELLEILAQTRNPHAVQPHLRKCFDAIAKLEFGVKLPESELVVTEDGGLVERELSFQSRDMLQAKLAKTAKPEDLTTDIIAMLSPEGERVNLGKGLKARGNVEDWLGKVEEAMFASVKRCMKNGLKDFLARPRVKWVQLHANQIILAVSQVMWAKGVHEIFDLGIPLRIDTGLMDYEKKCVTDLNDLAALTRADINPLFRKVLCALITVDVHARDTITHMVQKHVQKAGDFEWLKMIRYYWEDEIDNCVARMSSAMYVYGHEYLGAGGVLVITPLTDRCYLCLMGALQLDLGGAPAGPAGTGKTETTKDMAKAVAIQCVVFNCSEGLDYKMMGRFFSGLATSGAWCCFDEFNRIDIEVLSVIAQQLITIRNAKVARVNRFMFEGREIKLVRSCAAFITMNPGYAGRTELPDNLKALFRPISMMVPDYALIAEVILYSEGFESSKGLAKKMVQMYKLSSEQLSKQDHYDFGMRAVKSVLVMAGALKRASPDQHEEMTLLCALNDSNLPKFLAADAILFAGILSDLFPGVGLPIRDYGVMDQAIREVLSENKYQIEECQIRKVIQLHETMIVRWGVMLVGPTGGGKTVVLTVLGETYAKLCEMGVESPQNQLVHKYIINPKSLTIGELYGEVNLQTLEWHDGILPLSLRTAVQCDKPDHQWIICDGPVDAVWIENMNTVLDDNKMLCLSNSERIKLSPYVHMLFEVADLAQASPATVSRCGMVYIDPNEMGYMPMVRSWITEAVDRNLFSQENSEFVHELFSMLDVGLGHVNTKCRFGIKQVDISKASAVCYLLGALLSEPGDRFPDKAAIKVYIAHCFVFCYVWCIGGNILEENRKLLEEVVKRQFEQYEEAEYAPMGFNLFDMYMDTRMRRLKVWAEIIPEFLYDSGKPFFETLVPTIDTVRYGYLFEKLVSCGKPVMFTGNTGVGKTVIALESLNKMSLGGYYIPFILNFSAQTSSGRTQAVIESRLDKRPRKALGAPLGKKVIIFIDDVNMPRLDVYGAQPTIELLRQYLDFGGLYDRDKLFWKDILDVVLSCACAPPGGGRNPLTGRFVRHFAMFFISAPNSEAMKTIFKAILKGHLEDFVTEVSILGGPIVDAAVDLYLKICSELLPTPAKSHYVFNLRDLSKCMQGVLQADAAYMRAPQGMLRLFYHECLRVFHDRLINIQDKSYFYHLMSSICDRYFQSKILDVPDDPIITSPPILLFGDFINSAVPKENRNYAEIPDIKKLLVVVKEYLDEYNSTARAEMHLVLFKDAIEHIVRIARVLRAERGHCLMVGPGGSGRRSVATLAGHINECKCMGMEIKRNYDTPEFHDDLRLMYMRAGASNEDTVFLFTDTQITKEEFLEDINNMLNSGEVPNLFEGDTYEAVQSGCRNEAAKFGINPADRDGVYYFFINRVRGKLHLCICMSPVGEAFRRRCRMFPSLVNCCTIDWFTKWPPEALLSVAKQCLQPLGNQELVDLISTICVTMHQDVDIMTDRLYQEMRRYFYTTPSSYLDLLKLYLQLLDKKQQQIIRGRDRISCGLQKLYETYEVVGVMEQQVREMEPILAKKAEEGHALVAKLKVEQKAADQVKYAVMKDEAEAKIKAEEVRQIADEAKADLALAMPAMDAAQAALKALNKADINELKAFQKPPVLVRFVMEPVCILLGAKPDWDSTKKLLADVNFIGKLEDYDKDHIPDATLKKLKVYLTHKDFNPDTVVKVSKVCRSMVLWVQAIDMYAKVFKVVEPKILKHKEAASILKNVMAVLRAKQKEVEAIEAQLAKMMDELRLVEEERTRLQADVDLAAARLSRAGRLTQALADEQTRWEDSVKAASKALHCTTGDIIIASGCIAYFGAFPSNYRRELVVKWIDQCTELKIPASETFDLIAVMADSYTVRTWNSQGLPRDAISTENGILVTRAGRWPLTIDPQEQANRWIRNMEKDNGLMITKLIDAGYIRVLENCIRLGWPMLIEDLGESLDATLAPVLLKQTFLQAGRLLIHLGDSDIEYDTNFRLYLTTKLANPHYLPEICIQVTLVNFTVTLSGLEDQLLADVVRLERPDLEILRSELIVRINTDKASLLEIEDKILRLLYASTGNILDDEELIETLNESKETAEIINARLEETEATEISISAAREKYRTVATRGAVLYFAVAQLADIDPMYQFSLKYFNQIFNQVIEKAEKCDILETRLEILRNDITLSVYRNVSRGLFERHKLVFSFLLNTAVYLNADIITPEQWNFILRGAAGSVVVPPKKPPIEAMTELMWLAINHLNETNPRFAGIVDDCFKRIYISIGNFSTDIQIDKTNFVAPLVNWDARLTAFEKLMLLKCLKEEKLVFAIAEYVASNLGAVFIESPTVQLNTLYADTTETIPLVFVLSTGSDPFGAFQKFATEMGMRDRVHSISLGQGQGPVAEKMISVAKPKGDWIFLQNCHLAASWMLNLEVIVANLSSESGWPHPEFRLFLSSMPTPKFPVSVLQNSVKVTNEPPKGLKANVKRALIEMEEDFFEQHVLEQDWRSMLFGICMFHAIIQERKKFGPLGWNITYEFNNSDRECALMNLQMFCEDGTIPWDALEYITSLITYGGRVTDMWDQRCLTTILKIFFSPQTLEDGYVYSESGRYYCPRSKKLETYRDYIESLPNNENPEVFGMHENANIAFENKESLTLIKTIVDVQPRAAGSGGGDTPDQIVWRISDQTRSKIAKSIDKSLINPDLMIPDDMGQLHSLTTVLIHETDRFNTLLHLIHHSLNELQKAIKGIVVMSEEFEEVFTSFINNKVPNMWHKKGYNSLKTLGSWIHDLTLRVDFIQKWLVDGAQPSSWVSGLFFPQGLLTGSLQSYARRFRVPIDALMFDFFPIPLYLSQDDIYKQNNKKKGEEGPSAYEYLELPDDGVNIHGLFIDAGRWDIGLMCLVDALPGQMNPPMPVVWFKPVLTLPKPDPRYEAPLYKTSERAGVLSTTGHSTNFVLPVLLPSNHPQSYWIIRGTALLTQISD</sequence>
<dbReference type="FunFam" id="3.40.50.300:FF:000362">
    <property type="entry name" value="Dynein, axonemal, heavy chain 6"/>
    <property type="match status" value="1"/>
</dbReference>
<evidence type="ECO:0000256" key="6">
    <source>
        <dbReference type="ARBA" id="ARBA00022840"/>
    </source>
</evidence>
<feature type="domain" description="Dynein heavy chain ATP-binding dynein motor region" evidence="19">
    <location>
        <begin position="3002"/>
        <end position="3223"/>
    </location>
</feature>
<dbReference type="RefSeq" id="XP_035440567.2">
    <property type="nucleotide sequence ID" value="XM_035584674.2"/>
</dbReference>
<dbReference type="FunFam" id="3.40.50.300:FF:002141">
    <property type="entry name" value="Dynein heavy chain"/>
    <property type="match status" value="1"/>
</dbReference>
<reference evidence="25" key="1">
    <citation type="submission" date="2025-08" db="UniProtKB">
        <authorList>
            <consortium name="RefSeq"/>
        </authorList>
    </citation>
    <scope>IDENTIFICATION</scope>
    <source>
        <tissue evidence="25">Whole larval tissue</tissue>
    </source>
</reference>
<evidence type="ECO:0000256" key="1">
    <source>
        <dbReference type="ARBA" id="ARBA00004430"/>
    </source>
</evidence>
<evidence type="ECO:0000259" key="21">
    <source>
        <dbReference type="Pfam" id="PF17857"/>
    </source>
</evidence>
<comment type="similarity">
    <text evidence="2">Belongs to the dynein heavy chain family.</text>
</comment>
<organism evidence="24 25">
    <name type="scientific">Spodoptera frugiperda</name>
    <name type="common">Fall armyworm</name>
    <dbReference type="NCBI Taxonomy" id="7108"/>
    <lineage>
        <taxon>Eukaryota</taxon>
        <taxon>Metazoa</taxon>
        <taxon>Ecdysozoa</taxon>
        <taxon>Arthropoda</taxon>
        <taxon>Hexapoda</taxon>
        <taxon>Insecta</taxon>
        <taxon>Pterygota</taxon>
        <taxon>Neoptera</taxon>
        <taxon>Endopterygota</taxon>
        <taxon>Lepidoptera</taxon>
        <taxon>Glossata</taxon>
        <taxon>Ditrysia</taxon>
        <taxon>Noctuoidea</taxon>
        <taxon>Noctuidae</taxon>
        <taxon>Amphipyrinae</taxon>
        <taxon>Spodoptera</taxon>
    </lineage>
</organism>
<evidence type="ECO:0000259" key="19">
    <source>
        <dbReference type="Pfam" id="PF12781"/>
    </source>
</evidence>
<evidence type="ECO:0000256" key="3">
    <source>
        <dbReference type="ARBA" id="ARBA00022490"/>
    </source>
</evidence>
<keyword evidence="4" id="KW-0493">Microtubule</keyword>
<dbReference type="Gene3D" id="1.10.8.1220">
    <property type="match status" value="1"/>
</dbReference>
<evidence type="ECO:0000256" key="10">
    <source>
        <dbReference type="ARBA" id="ARBA00023175"/>
    </source>
</evidence>
<keyword evidence="6" id="KW-0067">ATP-binding</keyword>
<dbReference type="Pfam" id="PF18199">
    <property type="entry name" value="Dynein_C"/>
    <property type="match status" value="1"/>
</dbReference>
<dbReference type="GO" id="GO:0045505">
    <property type="term" value="F:dynein intermediate chain binding"/>
    <property type="evidence" value="ECO:0007669"/>
    <property type="project" value="InterPro"/>
</dbReference>
<evidence type="ECO:0000256" key="7">
    <source>
        <dbReference type="ARBA" id="ARBA00023017"/>
    </source>
</evidence>
<dbReference type="InterPro" id="IPR026983">
    <property type="entry name" value="DHC"/>
</dbReference>
<evidence type="ECO:0000256" key="4">
    <source>
        <dbReference type="ARBA" id="ARBA00022701"/>
    </source>
</evidence>
<dbReference type="Pfam" id="PF17852">
    <property type="entry name" value="Dynein_AAA_lid"/>
    <property type="match status" value="1"/>
</dbReference>
<gene>
    <name evidence="25" type="primary">LOC118269503</name>
</gene>
<keyword evidence="8 13" id="KW-0175">Coiled coil</keyword>
<dbReference type="CTD" id="32785"/>
<evidence type="ECO:0000256" key="12">
    <source>
        <dbReference type="ARBA" id="ARBA00023273"/>
    </source>
</evidence>
<dbReference type="InterPro" id="IPR042222">
    <property type="entry name" value="Dynein_2_N"/>
</dbReference>
<keyword evidence="12" id="KW-0966">Cell projection</keyword>
<dbReference type="FunFam" id="1.10.8.1220:FF:000001">
    <property type="entry name" value="Dynein axonemal heavy chain 5"/>
    <property type="match status" value="1"/>
</dbReference>
<evidence type="ECO:0000259" key="14">
    <source>
        <dbReference type="Pfam" id="PF03028"/>
    </source>
</evidence>
<evidence type="ECO:0000259" key="16">
    <source>
        <dbReference type="Pfam" id="PF12774"/>
    </source>
</evidence>
<dbReference type="Gene3D" id="1.10.8.710">
    <property type="match status" value="1"/>
</dbReference>
<accession>A0A9R0EL11</accession>
<dbReference type="Pfam" id="PF12774">
    <property type="entry name" value="AAA_6"/>
    <property type="match status" value="1"/>
</dbReference>
<dbReference type="FunFam" id="3.40.50.300:FF:000063">
    <property type="entry name" value="dynein heavy chain 6, axonemal"/>
    <property type="match status" value="1"/>
</dbReference>
<feature type="domain" description="Dynein heavy chain region D6 P-loop" evidence="14">
    <location>
        <begin position="3474"/>
        <end position="3589"/>
    </location>
</feature>